<accession>A0ABN7MX04</accession>
<evidence type="ECO:0000256" key="5">
    <source>
        <dbReference type="SAM" id="MobiDB-lite"/>
    </source>
</evidence>
<gene>
    <name evidence="9" type="primary">aaeA_2</name>
    <name evidence="9" type="ORF">R69888_06415</name>
</gene>
<comment type="similarity">
    <text evidence="1">Belongs to the membrane fusion protein (MFP) (TC 8.A.1) family.</text>
</comment>
<comment type="caution">
    <text evidence="9">The sequence shown here is derived from an EMBL/GenBank/DDBJ whole genome shotgun (WGS) entry which is preliminary data.</text>
</comment>
<evidence type="ECO:0000256" key="6">
    <source>
        <dbReference type="SAM" id="Phobius"/>
    </source>
</evidence>
<dbReference type="Pfam" id="PF25963">
    <property type="entry name" value="Beta-barrel_AAEA"/>
    <property type="match status" value="1"/>
</dbReference>
<evidence type="ECO:0000256" key="3">
    <source>
        <dbReference type="ARBA" id="ARBA00022989"/>
    </source>
</evidence>
<keyword evidence="2 6" id="KW-0812">Transmembrane</keyword>
<dbReference type="NCBIfam" id="TIGR01730">
    <property type="entry name" value="RND_mfp"/>
    <property type="match status" value="1"/>
</dbReference>
<evidence type="ECO:0000259" key="7">
    <source>
        <dbReference type="Pfam" id="PF25917"/>
    </source>
</evidence>
<dbReference type="Proteomes" id="UP000672526">
    <property type="component" value="Unassembled WGS sequence"/>
</dbReference>
<dbReference type="InterPro" id="IPR058634">
    <property type="entry name" value="AaeA-lik-b-barrel"/>
</dbReference>
<dbReference type="EMBL" id="CAJNBK010000034">
    <property type="protein sequence ID" value="CAE6827705.1"/>
    <property type="molecule type" value="Genomic_DNA"/>
</dbReference>
<feature type="domain" description="Multidrug resistance protein MdtA-like barrel-sandwich hybrid" evidence="7">
    <location>
        <begin position="47"/>
        <end position="185"/>
    </location>
</feature>
<keyword evidence="10" id="KW-1185">Reference proteome</keyword>
<feature type="transmembrane region" description="Helical" evidence="6">
    <location>
        <begin position="12"/>
        <end position="34"/>
    </location>
</feature>
<dbReference type="PANTHER" id="PTHR30367:SF12">
    <property type="entry name" value="P-HYDROXYBENZOIC ACID EFFLUX PUMP SUBUNIT AAEA"/>
    <property type="match status" value="1"/>
</dbReference>
<dbReference type="Gene3D" id="2.40.50.100">
    <property type="match status" value="1"/>
</dbReference>
<dbReference type="Pfam" id="PF25917">
    <property type="entry name" value="BSH_RND"/>
    <property type="match status" value="1"/>
</dbReference>
<dbReference type="PANTHER" id="PTHR30367">
    <property type="entry name" value="P-HYDROXYBENZOIC ACID EFFLUX PUMP SUBUNIT AAEA-RELATED"/>
    <property type="match status" value="1"/>
</dbReference>
<feature type="domain" description="p-hydroxybenzoic acid efflux pump subunit AaeA-like beta-barrel" evidence="8">
    <location>
        <begin position="189"/>
        <end position="285"/>
    </location>
</feature>
<keyword evidence="4 6" id="KW-0472">Membrane</keyword>
<organism evidence="9 10">
    <name type="scientific">Paraburkholderia haematera</name>
    <dbReference type="NCBI Taxonomy" id="2793077"/>
    <lineage>
        <taxon>Bacteria</taxon>
        <taxon>Pseudomonadati</taxon>
        <taxon>Pseudomonadota</taxon>
        <taxon>Betaproteobacteria</taxon>
        <taxon>Burkholderiales</taxon>
        <taxon>Burkholderiaceae</taxon>
        <taxon>Paraburkholderia</taxon>
    </lineage>
</organism>
<evidence type="ECO:0000259" key="8">
    <source>
        <dbReference type="Pfam" id="PF25963"/>
    </source>
</evidence>
<dbReference type="RefSeq" id="WP_211616629.1">
    <property type="nucleotide sequence ID" value="NZ_CAJNBK010000034.1"/>
</dbReference>
<proteinExistence type="inferred from homology"/>
<evidence type="ECO:0000256" key="1">
    <source>
        <dbReference type="ARBA" id="ARBA00009477"/>
    </source>
</evidence>
<reference evidence="9 10" key="1">
    <citation type="submission" date="2021-02" db="EMBL/GenBank/DDBJ databases">
        <authorList>
            <person name="Vanwijnsberghe S."/>
        </authorList>
    </citation>
    <scope>NUCLEOTIDE SEQUENCE [LARGE SCALE GENOMIC DNA]</scope>
    <source>
        <strain evidence="9 10">LMG 31837</strain>
    </source>
</reference>
<dbReference type="InterPro" id="IPR050393">
    <property type="entry name" value="MFP_Efflux_Pump"/>
</dbReference>
<dbReference type="InterPro" id="IPR058625">
    <property type="entry name" value="MdtA-like_BSH"/>
</dbReference>
<protein>
    <submittedName>
        <fullName evidence="9">p-hydroxybenzoic acid efflux pump subunit AaeA</fullName>
    </submittedName>
</protein>
<evidence type="ECO:0000256" key="4">
    <source>
        <dbReference type="ARBA" id="ARBA00023136"/>
    </source>
</evidence>
<sequence>MKKTWFSVGQILLTLIVVVVAAFVLWKLVAYYMFAPWTRDGHVRADVIQVAPDISGLISSVEVADNQQVKQGQVLFVIDQARYALALRQAQATAQQRRATLDQARREDARNRKLGNLVAAEVAEESRSRVETAGAALADANVAIDTARLNLQRTTILSPVDGYLNDRAPRTGEFVSAGRAVLSVVDMHSFRVDGYFEETKMRGIDIGQRVDIQVMGEPKVLRGHVQSIVAGIEDRDRTQGSNLLPNVNPAFSWVRLAQRIPVRVALDEVPADFRMIAGRTATVSVRDLSPTGKPRPAAGASGAVDASSAPAMSSSTSAASAAQPASAALMSGASQ</sequence>
<feature type="region of interest" description="Disordered" evidence="5">
    <location>
        <begin position="286"/>
        <end position="335"/>
    </location>
</feature>
<dbReference type="Gene3D" id="2.40.30.170">
    <property type="match status" value="1"/>
</dbReference>
<evidence type="ECO:0000313" key="9">
    <source>
        <dbReference type="EMBL" id="CAE6827705.1"/>
    </source>
</evidence>
<dbReference type="InterPro" id="IPR006143">
    <property type="entry name" value="RND_pump_MFP"/>
</dbReference>
<dbReference type="SUPFAM" id="SSF111369">
    <property type="entry name" value="HlyD-like secretion proteins"/>
    <property type="match status" value="1"/>
</dbReference>
<evidence type="ECO:0000256" key="2">
    <source>
        <dbReference type="ARBA" id="ARBA00022692"/>
    </source>
</evidence>
<keyword evidence="3 6" id="KW-1133">Transmembrane helix</keyword>
<feature type="compositionally biased region" description="Low complexity" evidence="5">
    <location>
        <begin position="296"/>
        <end position="335"/>
    </location>
</feature>
<name>A0ABN7MX04_9BURK</name>
<evidence type="ECO:0000313" key="10">
    <source>
        <dbReference type="Proteomes" id="UP000672526"/>
    </source>
</evidence>